<dbReference type="EMBL" id="CAJGYO010000007">
    <property type="protein sequence ID" value="CAD6244436.1"/>
    <property type="molecule type" value="Genomic_DNA"/>
</dbReference>
<keyword evidence="2" id="KW-1185">Reference proteome</keyword>
<gene>
    <name evidence="1" type="ORF">NCGR_LOCUS29134</name>
</gene>
<evidence type="ECO:0000313" key="1">
    <source>
        <dbReference type="EMBL" id="CAD6244436.1"/>
    </source>
</evidence>
<accession>A0A811PG64</accession>
<name>A0A811PG64_9POAL</name>
<protein>
    <submittedName>
        <fullName evidence="1">Uncharacterized protein</fullName>
    </submittedName>
</protein>
<organism evidence="1 2">
    <name type="scientific">Miscanthus lutarioriparius</name>
    <dbReference type="NCBI Taxonomy" id="422564"/>
    <lineage>
        <taxon>Eukaryota</taxon>
        <taxon>Viridiplantae</taxon>
        <taxon>Streptophyta</taxon>
        <taxon>Embryophyta</taxon>
        <taxon>Tracheophyta</taxon>
        <taxon>Spermatophyta</taxon>
        <taxon>Magnoliopsida</taxon>
        <taxon>Liliopsida</taxon>
        <taxon>Poales</taxon>
        <taxon>Poaceae</taxon>
        <taxon>PACMAD clade</taxon>
        <taxon>Panicoideae</taxon>
        <taxon>Andropogonodae</taxon>
        <taxon>Andropogoneae</taxon>
        <taxon>Saccharinae</taxon>
        <taxon>Miscanthus</taxon>
    </lineage>
</organism>
<dbReference type="Proteomes" id="UP000604825">
    <property type="component" value="Unassembled WGS sequence"/>
</dbReference>
<evidence type="ECO:0000313" key="2">
    <source>
        <dbReference type="Proteomes" id="UP000604825"/>
    </source>
</evidence>
<proteinExistence type="predicted"/>
<reference evidence="1" key="1">
    <citation type="submission" date="2020-10" db="EMBL/GenBank/DDBJ databases">
        <authorList>
            <person name="Han B."/>
            <person name="Lu T."/>
            <person name="Zhao Q."/>
            <person name="Huang X."/>
            <person name="Zhao Y."/>
        </authorList>
    </citation>
    <scope>NUCLEOTIDE SEQUENCE</scope>
</reference>
<dbReference type="AlphaFoldDB" id="A0A811PG64"/>
<comment type="caution">
    <text evidence="1">The sequence shown here is derived from an EMBL/GenBank/DDBJ whole genome shotgun (WGS) entry which is preliminary data.</text>
</comment>
<sequence length="180" mass="19363">MARWSKARAWLAGALTASRCGHGFGVRGERGSGEVELAGLRDSGAEDLGFGNGGLQRAVAEQQRWRGGEIVHWAVAVLAAPLRLFIAGEQPQQGGAAQLIGDQPWRYFAGKGGRAQQGDSCDPHPSAYNVNAPRRLSIAGRRPRGQGNCEVVDLLEKKDMTSGPCSSVRERKRRGWLPCC</sequence>